<dbReference type="InterPro" id="IPR052017">
    <property type="entry name" value="TSUP"/>
</dbReference>
<organism evidence="9 10">
    <name type="scientific">Paraconexibacter algicola</name>
    <dbReference type="NCBI Taxonomy" id="2133960"/>
    <lineage>
        <taxon>Bacteria</taxon>
        <taxon>Bacillati</taxon>
        <taxon>Actinomycetota</taxon>
        <taxon>Thermoleophilia</taxon>
        <taxon>Solirubrobacterales</taxon>
        <taxon>Paraconexibacteraceae</taxon>
        <taxon>Paraconexibacter</taxon>
    </lineage>
</organism>
<evidence type="ECO:0000313" key="10">
    <source>
        <dbReference type="Proteomes" id="UP000240739"/>
    </source>
</evidence>
<keyword evidence="10" id="KW-1185">Reference proteome</keyword>
<proteinExistence type="inferred from homology"/>
<evidence type="ECO:0000256" key="7">
    <source>
        <dbReference type="ARBA" id="ARBA00023136"/>
    </source>
</evidence>
<dbReference type="AlphaFoldDB" id="A0A2T4UGM3"/>
<name>A0A2T4UGM3_9ACTN</name>
<evidence type="ECO:0000313" key="9">
    <source>
        <dbReference type="EMBL" id="PTL58367.1"/>
    </source>
</evidence>
<keyword evidence="7 8" id="KW-0472">Membrane</keyword>
<sequence length="254" mass="25260">MTILEAIAILAAGLAAGTINAVIGSGTLVTFPVLLAVGYPPVVANTTNGLGLVPGSFTAAWGYRRELAENRRSALLLASCSAAGSVIGAILLLELPEDLFAVVVPVLIAGALVLVVFQPRVAAWVARRREGRAAGGHAEGTAGLRAGIGATGVYGGYFGAGQGILLFALLGTALPDDMARLQGLRNLLAGTANGVAALVFVLVADVSFGAAALIAVGAATGGVIGARIGRRLAPGTLRALVVVVGLAAILQLVL</sequence>
<dbReference type="InterPro" id="IPR002781">
    <property type="entry name" value="TM_pro_TauE-like"/>
</dbReference>
<accession>A0A2T4UGM3</accession>
<dbReference type="EMBL" id="PYYB01000001">
    <property type="protein sequence ID" value="PTL58367.1"/>
    <property type="molecule type" value="Genomic_DNA"/>
</dbReference>
<evidence type="ECO:0000256" key="5">
    <source>
        <dbReference type="ARBA" id="ARBA00022692"/>
    </source>
</evidence>
<feature type="transmembrane region" description="Helical" evidence="8">
    <location>
        <begin position="45"/>
        <end position="63"/>
    </location>
</feature>
<protein>
    <recommendedName>
        <fullName evidence="8">Probable membrane transporter protein</fullName>
    </recommendedName>
</protein>
<evidence type="ECO:0000256" key="3">
    <source>
        <dbReference type="ARBA" id="ARBA00022448"/>
    </source>
</evidence>
<comment type="similarity">
    <text evidence="2 8">Belongs to the 4-toluene sulfonate uptake permease (TSUP) (TC 2.A.102) family.</text>
</comment>
<dbReference type="RefSeq" id="WP_107566805.1">
    <property type="nucleotide sequence ID" value="NZ_PYYB01000001.1"/>
</dbReference>
<dbReference type="PANTHER" id="PTHR30269">
    <property type="entry name" value="TRANSMEMBRANE PROTEIN YFCA"/>
    <property type="match status" value="1"/>
</dbReference>
<dbReference type="Proteomes" id="UP000240739">
    <property type="component" value="Unassembled WGS sequence"/>
</dbReference>
<feature type="transmembrane region" description="Helical" evidence="8">
    <location>
        <begin position="236"/>
        <end position="253"/>
    </location>
</feature>
<feature type="transmembrane region" description="Helical" evidence="8">
    <location>
        <begin position="99"/>
        <end position="117"/>
    </location>
</feature>
<feature type="transmembrane region" description="Helical" evidence="8">
    <location>
        <begin position="75"/>
        <end position="93"/>
    </location>
</feature>
<gene>
    <name evidence="9" type="ORF">C7Y72_01240</name>
</gene>
<comment type="caution">
    <text evidence="9">The sequence shown here is derived from an EMBL/GenBank/DDBJ whole genome shotgun (WGS) entry which is preliminary data.</text>
</comment>
<keyword evidence="4 8" id="KW-1003">Cell membrane</keyword>
<feature type="transmembrane region" description="Helical" evidence="8">
    <location>
        <begin position="154"/>
        <end position="174"/>
    </location>
</feature>
<dbReference type="OrthoDB" id="3782574at2"/>
<keyword evidence="5 8" id="KW-0812">Transmembrane</keyword>
<dbReference type="Pfam" id="PF01925">
    <property type="entry name" value="TauE"/>
    <property type="match status" value="1"/>
</dbReference>
<feature type="transmembrane region" description="Helical" evidence="8">
    <location>
        <begin position="194"/>
        <end position="224"/>
    </location>
</feature>
<keyword evidence="6 8" id="KW-1133">Transmembrane helix</keyword>
<comment type="subcellular location">
    <subcellularLocation>
        <location evidence="1 8">Cell membrane</location>
        <topology evidence="1 8">Multi-pass membrane protein</topology>
    </subcellularLocation>
</comment>
<dbReference type="GO" id="GO:0005886">
    <property type="term" value="C:plasma membrane"/>
    <property type="evidence" value="ECO:0007669"/>
    <property type="project" value="UniProtKB-SubCell"/>
</dbReference>
<keyword evidence="3" id="KW-0813">Transport</keyword>
<dbReference type="PANTHER" id="PTHR30269:SF0">
    <property type="entry name" value="MEMBRANE TRANSPORTER PROTEIN YFCA-RELATED"/>
    <property type="match status" value="1"/>
</dbReference>
<evidence type="ECO:0000256" key="1">
    <source>
        <dbReference type="ARBA" id="ARBA00004651"/>
    </source>
</evidence>
<evidence type="ECO:0000256" key="6">
    <source>
        <dbReference type="ARBA" id="ARBA00022989"/>
    </source>
</evidence>
<reference evidence="9 10" key="1">
    <citation type="submission" date="2018-03" db="EMBL/GenBank/DDBJ databases">
        <title>Aquarubrobacter algicola gen. nov., sp. nov., a novel actinobacterium isolated from shallow eutrophic lake during the end of cyanobacterial harmful algal blooms.</title>
        <authorList>
            <person name="Chun S.J."/>
        </authorList>
    </citation>
    <scope>NUCLEOTIDE SEQUENCE [LARGE SCALE GENOMIC DNA]</scope>
    <source>
        <strain evidence="9 10">Seoho-28</strain>
    </source>
</reference>
<evidence type="ECO:0000256" key="8">
    <source>
        <dbReference type="RuleBase" id="RU363041"/>
    </source>
</evidence>
<evidence type="ECO:0000256" key="4">
    <source>
        <dbReference type="ARBA" id="ARBA00022475"/>
    </source>
</evidence>
<evidence type="ECO:0000256" key="2">
    <source>
        <dbReference type="ARBA" id="ARBA00009142"/>
    </source>
</evidence>